<evidence type="ECO:0000256" key="4">
    <source>
        <dbReference type="ARBA" id="ARBA00023136"/>
    </source>
</evidence>
<proteinExistence type="predicted"/>
<reference evidence="8 9" key="2">
    <citation type="journal article" date="2015" name="MBio">
        <title>Genome-Resolved Metagenomic Analysis Reveals Roles for Candidate Phyla and Other Microbial Community Members in Biogeochemical Transformations in Oil Reservoirs.</title>
        <authorList>
            <person name="Hu P."/>
            <person name="Tom L."/>
            <person name="Singh A."/>
            <person name="Thomas B.C."/>
            <person name="Baker B.J."/>
            <person name="Piceno Y.M."/>
            <person name="Andersen G.L."/>
            <person name="Banfield J.F."/>
        </authorList>
    </citation>
    <scope>NUCLEOTIDE SEQUENCE [LARGE SCALE GENOMIC DNA]</scope>
    <source>
        <strain evidence="6">57_489</strain>
    </source>
</reference>
<evidence type="ECO:0008006" key="10">
    <source>
        <dbReference type="Google" id="ProtNLM"/>
    </source>
</evidence>
<evidence type="ECO:0000256" key="5">
    <source>
        <dbReference type="SAM" id="Phobius"/>
    </source>
</evidence>
<gene>
    <name evidence="6" type="ORF">XD72_0790</name>
    <name evidence="7" type="ORF">XE07_1224</name>
</gene>
<dbReference type="EMBL" id="LGHB01000016">
    <property type="protein sequence ID" value="KUK96287.1"/>
    <property type="molecule type" value="Genomic_DNA"/>
</dbReference>
<evidence type="ECO:0000256" key="1">
    <source>
        <dbReference type="ARBA" id="ARBA00004141"/>
    </source>
</evidence>
<feature type="transmembrane region" description="Helical" evidence="5">
    <location>
        <begin position="104"/>
        <end position="127"/>
    </location>
</feature>
<feature type="transmembrane region" description="Helical" evidence="5">
    <location>
        <begin position="60"/>
        <end position="84"/>
    </location>
</feature>
<dbReference type="InterPro" id="IPR019109">
    <property type="entry name" value="MamF_MmsF"/>
</dbReference>
<dbReference type="AlphaFoldDB" id="A0A101IJB9"/>
<name>A0A101IJB9_9EURY</name>
<evidence type="ECO:0000256" key="2">
    <source>
        <dbReference type="ARBA" id="ARBA00022692"/>
    </source>
</evidence>
<evidence type="ECO:0000256" key="3">
    <source>
        <dbReference type="ARBA" id="ARBA00022989"/>
    </source>
</evidence>
<sequence length="145" mass="16347">MIEENRDARTWATLCHLSALLMLLGVPLGNVLGPLVVWLVKRNEHPFVDDQGKEALNFQLSITLYWVIAGILIFFSVGSIAFFWPAVHHRMFDFGNPMTMPFVMLFGLLLIFGLLILEVILSIVAAVKTSNGEAYRYPLTLRAIK</sequence>
<evidence type="ECO:0000313" key="7">
    <source>
        <dbReference type="EMBL" id="KUK96287.1"/>
    </source>
</evidence>
<comment type="subcellular location">
    <subcellularLocation>
        <location evidence="1">Membrane</location>
        <topology evidence="1">Multi-pass membrane protein</topology>
    </subcellularLocation>
</comment>
<accession>A0A101IJB9</accession>
<dbReference type="Pfam" id="PF09685">
    <property type="entry name" value="MamF_MmsF"/>
    <property type="match status" value="1"/>
</dbReference>
<dbReference type="EMBL" id="LGFT01000014">
    <property type="protein sequence ID" value="KUK44830.1"/>
    <property type="molecule type" value="Genomic_DNA"/>
</dbReference>
<dbReference type="Proteomes" id="UP000057043">
    <property type="component" value="Unassembled WGS sequence"/>
</dbReference>
<keyword evidence="4 5" id="KW-0472">Membrane</keyword>
<organism evidence="7 8">
    <name type="scientific">Methanothrix harundinacea</name>
    <dbReference type="NCBI Taxonomy" id="301375"/>
    <lineage>
        <taxon>Archaea</taxon>
        <taxon>Methanobacteriati</taxon>
        <taxon>Methanobacteriota</taxon>
        <taxon>Stenosarchaea group</taxon>
        <taxon>Methanomicrobia</taxon>
        <taxon>Methanotrichales</taxon>
        <taxon>Methanotrichaceae</taxon>
        <taxon>Methanothrix</taxon>
    </lineage>
</organism>
<feature type="transmembrane region" description="Helical" evidence="5">
    <location>
        <begin position="20"/>
        <end position="40"/>
    </location>
</feature>
<evidence type="ECO:0000313" key="8">
    <source>
        <dbReference type="Proteomes" id="UP000053961"/>
    </source>
</evidence>
<keyword evidence="3 5" id="KW-1133">Transmembrane helix</keyword>
<comment type="caution">
    <text evidence="7">The sequence shown here is derived from an EMBL/GenBank/DDBJ whole genome shotgun (WGS) entry which is preliminary data.</text>
</comment>
<reference evidence="7" key="1">
    <citation type="journal article" date="2015" name="MBio">
        <title>Genome-resolved metagenomic analysis reveals roles for candidate phyla and other microbial community members in biogeochemical transformations in oil reservoirs.</title>
        <authorList>
            <person name="Hu P."/>
            <person name="Tom L."/>
            <person name="Singh A."/>
            <person name="Thomas B.C."/>
            <person name="Baker B.J."/>
            <person name="Piceno Y.M."/>
            <person name="Andersen G.L."/>
            <person name="Banfield J.F."/>
        </authorList>
    </citation>
    <scope>NUCLEOTIDE SEQUENCE [LARGE SCALE GENOMIC DNA]</scope>
    <source>
        <strain evidence="7">56_747</strain>
    </source>
</reference>
<dbReference type="Proteomes" id="UP000053961">
    <property type="component" value="Unassembled WGS sequence"/>
</dbReference>
<evidence type="ECO:0000313" key="6">
    <source>
        <dbReference type="EMBL" id="KUK44830.1"/>
    </source>
</evidence>
<protein>
    <recommendedName>
        <fullName evidence="10">DUF4870 domain-containing protein</fullName>
    </recommendedName>
</protein>
<dbReference type="PATRIC" id="fig|301375.6.peg.144"/>
<evidence type="ECO:0000313" key="9">
    <source>
        <dbReference type="Proteomes" id="UP000057043"/>
    </source>
</evidence>
<keyword evidence="2 5" id="KW-0812">Transmembrane</keyword>